<evidence type="ECO:0000256" key="1">
    <source>
        <dbReference type="ARBA" id="ARBA00007039"/>
    </source>
</evidence>
<keyword evidence="2" id="KW-0963">Cytoplasm</keyword>
<dbReference type="GO" id="GO:0004252">
    <property type="term" value="F:serine-type endopeptidase activity"/>
    <property type="evidence" value="ECO:0007669"/>
    <property type="project" value="InterPro"/>
</dbReference>
<dbReference type="PRINTS" id="PR00127">
    <property type="entry name" value="CLPPROTEASEP"/>
</dbReference>
<accession>A0A4R2E7R0</accession>
<proteinExistence type="inferred from homology"/>
<dbReference type="Gene3D" id="3.90.226.10">
    <property type="entry name" value="2-enoyl-CoA Hydratase, Chain A, domain 1"/>
    <property type="match status" value="1"/>
</dbReference>
<evidence type="ECO:0000313" key="8">
    <source>
        <dbReference type="EMBL" id="TCN63687.1"/>
    </source>
</evidence>
<organism evidence="8 9">
    <name type="scientific">Acetobacteroides hydrogenigenes</name>
    <dbReference type="NCBI Taxonomy" id="979970"/>
    <lineage>
        <taxon>Bacteria</taxon>
        <taxon>Pseudomonadati</taxon>
        <taxon>Bacteroidota</taxon>
        <taxon>Bacteroidia</taxon>
        <taxon>Bacteroidales</taxon>
        <taxon>Rikenellaceae</taxon>
        <taxon>Acetobacteroides</taxon>
    </lineage>
</organism>
<dbReference type="InterPro" id="IPR001907">
    <property type="entry name" value="ClpP"/>
</dbReference>
<dbReference type="AlphaFoldDB" id="A0A4R2E7R0"/>
<keyword evidence="9" id="KW-1185">Reference proteome</keyword>
<reference evidence="8 9" key="1">
    <citation type="submission" date="2019-03" db="EMBL/GenBank/DDBJ databases">
        <title>Genomic Encyclopedia of Archaeal and Bacterial Type Strains, Phase II (KMG-II): from individual species to whole genera.</title>
        <authorList>
            <person name="Goeker M."/>
        </authorList>
    </citation>
    <scope>NUCLEOTIDE SEQUENCE [LARGE SCALE GENOMIC DNA]</scope>
    <source>
        <strain evidence="8 9">RL-C</strain>
    </source>
</reference>
<gene>
    <name evidence="8" type="ORF">CLV25_11537</name>
</gene>
<dbReference type="GO" id="GO:0009368">
    <property type="term" value="C:endopeptidase Clp complex"/>
    <property type="evidence" value="ECO:0007669"/>
    <property type="project" value="TreeGrafter"/>
</dbReference>
<dbReference type="InterPro" id="IPR029045">
    <property type="entry name" value="ClpP/crotonase-like_dom_sf"/>
</dbReference>
<dbReference type="NCBIfam" id="NF045542">
    <property type="entry name" value="Clp_rel_HeadMat"/>
    <property type="match status" value="1"/>
</dbReference>
<dbReference type="EMBL" id="SLWB01000015">
    <property type="protein sequence ID" value="TCN63687.1"/>
    <property type="molecule type" value="Genomic_DNA"/>
</dbReference>
<dbReference type="PANTHER" id="PTHR10381">
    <property type="entry name" value="ATP-DEPENDENT CLP PROTEASE PROTEOLYTIC SUBUNIT"/>
    <property type="match status" value="1"/>
</dbReference>
<evidence type="ECO:0000256" key="7">
    <source>
        <dbReference type="SAM" id="MobiDB-lite"/>
    </source>
</evidence>
<comment type="similarity">
    <text evidence="1 6">Belongs to the peptidase S14 family.</text>
</comment>
<protein>
    <recommendedName>
        <fullName evidence="6">ATP-dependent Clp protease proteolytic subunit</fullName>
    </recommendedName>
</protein>
<evidence type="ECO:0000256" key="6">
    <source>
        <dbReference type="RuleBase" id="RU003567"/>
    </source>
</evidence>
<keyword evidence="3 8" id="KW-0645">Protease</keyword>
<dbReference type="GO" id="GO:0006515">
    <property type="term" value="P:protein quality control for misfolded or incompletely synthesized proteins"/>
    <property type="evidence" value="ECO:0007669"/>
    <property type="project" value="TreeGrafter"/>
</dbReference>
<dbReference type="PANTHER" id="PTHR10381:SF70">
    <property type="entry name" value="ATP-DEPENDENT CLP PROTEASE PROTEOLYTIC SUBUNIT"/>
    <property type="match status" value="1"/>
</dbReference>
<evidence type="ECO:0000256" key="4">
    <source>
        <dbReference type="ARBA" id="ARBA00022801"/>
    </source>
</evidence>
<comment type="caution">
    <text evidence="8">The sequence shown here is derived from an EMBL/GenBank/DDBJ whole genome shotgun (WGS) entry which is preliminary data.</text>
</comment>
<evidence type="ECO:0000313" key="9">
    <source>
        <dbReference type="Proteomes" id="UP000294830"/>
    </source>
</evidence>
<dbReference type="CDD" id="cd07016">
    <property type="entry name" value="S14_ClpP_1"/>
    <property type="match status" value="1"/>
</dbReference>
<feature type="region of interest" description="Disordered" evidence="7">
    <location>
        <begin position="307"/>
        <end position="329"/>
    </location>
</feature>
<dbReference type="Proteomes" id="UP000294830">
    <property type="component" value="Unassembled WGS sequence"/>
</dbReference>
<evidence type="ECO:0000256" key="2">
    <source>
        <dbReference type="ARBA" id="ARBA00022490"/>
    </source>
</evidence>
<evidence type="ECO:0000256" key="5">
    <source>
        <dbReference type="ARBA" id="ARBA00022825"/>
    </source>
</evidence>
<keyword evidence="5" id="KW-0720">Serine protease</keyword>
<dbReference type="OrthoDB" id="9806592at2"/>
<name>A0A4R2E7R0_9BACT</name>
<dbReference type="GO" id="GO:0051117">
    <property type="term" value="F:ATPase binding"/>
    <property type="evidence" value="ECO:0007669"/>
    <property type="project" value="TreeGrafter"/>
</dbReference>
<evidence type="ECO:0000256" key="3">
    <source>
        <dbReference type="ARBA" id="ARBA00022670"/>
    </source>
</evidence>
<dbReference type="Pfam" id="PF00574">
    <property type="entry name" value="CLP_protease"/>
    <property type="match status" value="1"/>
</dbReference>
<feature type="compositionally biased region" description="Basic and acidic residues" evidence="7">
    <location>
        <begin position="316"/>
        <end position="328"/>
    </location>
</feature>
<dbReference type="InterPro" id="IPR023562">
    <property type="entry name" value="ClpP/TepA"/>
</dbReference>
<sequence>MFKLEKQSDKAVLTIYGYVGGYYLDFRAVNAALEDITKSGFSKLDFHIHTYGGTVFDGNLIYNFISSFKGEVDIYIDGIAASMGAIIIMAGTRIHIAENGYLMIHAPRGGASGTAKDLEQSAKLLRSMGKNFSAKLVARTGKTEQEVNAWLDGTDYWFDADEAIALKLADDKFDAKGIVAPITMDEVKTLGAEAVYQKFTACLETESQIPKSEMNKDDLIKRYGLTTVTAQSTDEEVLAAVDAKINASANAAKEATTAAIVAVVDQAIADKKITKEQKDSYVARGEKLGVAELTAVFGDMKPYEPIAGHIQGGKGGDGKPKDDRKDWTFDDYQAKAPAELEAMPKNDPETFKAIFKAKYGTEPEI</sequence>
<keyword evidence="4" id="KW-0378">Hydrolase</keyword>
<dbReference type="GO" id="GO:0004176">
    <property type="term" value="F:ATP-dependent peptidase activity"/>
    <property type="evidence" value="ECO:0007669"/>
    <property type="project" value="InterPro"/>
</dbReference>
<dbReference type="RefSeq" id="WP_131840125.1">
    <property type="nucleotide sequence ID" value="NZ_SLWB01000015.1"/>
</dbReference>
<dbReference type="SUPFAM" id="SSF52096">
    <property type="entry name" value="ClpP/crotonase"/>
    <property type="match status" value="1"/>
</dbReference>